<dbReference type="AlphaFoldDB" id="A0A5B0E5W9"/>
<evidence type="ECO:0000259" key="1">
    <source>
        <dbReference type="Pfam" id="PF13302"/>
    </source>
</evidence>
<dbReference type="EMBL" id="VOBL01000019">
    <property type="protein sequence ID" value="KAA0974273.1"/>
    <property type="molecule type" value="Genomic_DNA"/>
</dbReference>
<evidence type="ECO:0000313" key="2">
    <source>
        <dbReference type="EMBL" id="KAA0974273.1"/>
    </source>
</evidence>
<comment type="caution">
    <text evidence="2">The sequence shown here is derived from an EMBL/GenBank/DDBJ whole genome shotgun (WGS) entry which is preliminary data.</text>
</comment>
<organism evidence="2 3">
    <name type="scientific">Paeniglutamicibacter gangotriensis</name>
    <dbReference type="NCBI Taxonomy" id="254787"/>
    <lineage>
        <taxon>Bacteria</taxon>
        <taxon>Bacillati</taxon>
        <taxon>Actinomycetota</taxon>
        <taxon>Actinomycetes</taxon>
        <taxon>Micrococcales</taxon>
        <taxon>Micrococcaceae</taxon>
        <taxon>Paeniglutamicibacter</taxon>
    </lineage>
</organism>
<dbReference type="SUPFAM" id="SSF55729">
    <property type="entry name" value="Acyl-CoA N-acyltransferases (Nat)"/>
    <property type="match status" value="1"/>
</dbReference>
<gene>
    <name evidence="2" type="ORF">FQ154_15620</name>
</gene>
<dbReference type="Proteomes" id="UP000323856">
    <property type="component" value="Unassembled WGS sequence"/>
</dbReference>
<dbReference type="Gene3D" id="3.40.630.30">
    <property type="match status" value="1"/>
</dbReference>
<dbReference type="InterPro" id="IPR016181">
    <property type="entry name" value="Acyl_CoA_acyltransferase"/>
</dbReference>
<dbReference type="Pfam" id="PF13302">
    <property type="entry name" value="Acetyltransf_3"/>
    <property type="match status" value="1"/>
</dbReference>
<dbReference type="GO" id="GO:0016747">
    <property type="term" value="F:acyltransferase activity, transferring groups other than amino-acyl groups"/>
    <property type="evidence" value="ECO:0007669"/>
    <property type="project" value="InterPro"/>
</dbReference>
<accession>A0A5B0E5W9</accession>
<feature type="domain" description="N-acetyltransferase" evidence="1">
    <location>
        <begin position="14"/>
        <end position="118"/>
    </location>
</feature>
<dbReference type="PANTHER" id="PTHR43610:SF1">
    <property type="entry name" value="N-ACETYLTRANSFERASE DOMAIN-CONTAINING PROTEIN"/>
    <property type="match status" value="1"/>
</dbReference>
<sequence length="145" mass="15749">MTQILPVTLTGSLVTLEPLEKSHHDELVAAVHDGDLWKLWYTAVPSPDQMGAEIDRRLGLQASGSTLPFVTRRTADSVVLGMTTYMDIDAELPRVEIGSTWNRASVRGTGTNVDAKLLLLTGRSPRARKRACGTATGGCWWCARG</sequence>
<dbReference type="InterPro" id="IPR000182">
    <property type="entry name" value="GNAT_dom"/>
</dbReference>
<dbReference type="PANTHER" id="PTHR43610">
    <property type="entry name" value="BLL6696 PROTEIN"/>
    <property type="match status" value="1"/>
</dbReference>
<dbReference type="OrthoDB" id="9795199at2"/>
<proteinExistence type="predicted"/>
<protein>
    <submittedName>
        <fullName evidence="2">GNAT family N-acetyltransferase</fullName>
    </submittedName>
</protein>
<name>A0A5B0E5W9_9MICC</name>
<reference evidence="2 3" key="1">
    <citation type="submission" date="2019-07" db="EMBL/GenBank/DDBJ databases">
        <title>Analysis of the biochemical properties, biological activity and biotechnological potential of siderophores and biosurfactants produced by Antarctic psychrotolerant bacteria.</title>
        <authorList>
            <person name="Styczynski M."/>
            <person name="Krucon T."/>
            <person name="Decewicz P."/>
            <person name="Dziewit L."/>
        </authorList>
    </citation>
    <scope>NUCLEOTIDE SEQUENCE [LARGE SCALE GENOMIC DNA]</scope>
    <source>
        <strain evidence="2 3">ANT_H27</strain>
    </source>
</reference>
<keyword evidence="2" id="KW-0808">Transferase</keyword>
<evidence type="ECO:0000313" key="3">
    <source>
        <dbReference type="Proteomes" id="UP000323856"/>
    </source>
</evidence>